<gene>
    <name evidence="1" type="ORF">OM076_19845</name>
</gene>
<evidence type="ECO:0008006" key="3">
    <source>
        <dbReference type="Google" id="ProtNLM"/>
    </source>
</evidence>
<reference evidence="1" key="1">
    <citation type="submission" date="2022-10" db="EMBL/GenBank/DDBJ databases">
        <title>The WGS of Solirubrobacter ginsenosidimutans DSM 21036.</title>
        <authorList>
            <person name="Jiang Z."/>
        </authorList>
    </citation>
    <scope>NUCLEOTIDE SEQUENCE</scope>
    <source>
        <strain evidence="1">DSM 21036</strain>
    </source>
</reference>
<dbReference type="AlphaFoldDB" id="A0A9X3MUB1"/>
<keyword evidence="2" id="KW-1185">Reference proteome</keyword>
<sequence length="76" mass="7951">MAEISVKVDDSGGAYISLAAGEVRDSVQLDELEDAGRIAALESLVLHFDFYGRLIAVEVTSSASSALPPGLLDQAE</sequence>
<evidence type="ECO:0000313" key="1">
    <source>
        <dbReference type="EMBL" id="MDA0162537.1"/>
    </source>
</evidence>
<dbReference type="RefSeq" id="WP_270041778.1">
    <property type="nucleotide sequence ID" value="NZ_JAPDOD010000019.1"/>
</dbReference>
<organism evidence="1 2">
    <name type="scientific">Solirubrobacter ginsenosidimutans</name>
    <dbReference type="NCBI Taxonomy" id="490573"/>
    <lineage>
        <taxon>Bacteria</taxon>
        <taxon>Bacillati</taxon>
        <taxon>Actinomycetota</taxon>
        <taxon>Thermoleophilia</taxon>
        <taxon>Solirubrobacterales</taxon>
        <taxon>Solirubrobacteraceae</taxon>
        <taxon>Solirubrobacter</taxon>
    </lineage>
</organism>
<proteinExistence type="predicted"/>
<dbReference type="EMBL" id="JAPDOD010000019">
    <property type="protein sequence ID" value="MDA0162537.1"/>
    <property type="molecule type" value="Genomic_DNA"/>
</dbReference>
<accession>A0A9X3MUB1</accession>
<name>A0A9X3MUB1_9ACTN</name>
<dbReference type="Proteomes" id="UP001149140">
    <property type="component" value="Unassembled WGS sequence"/>
</dbReference>
<evidence type="ECO:0000313" key="2">
    <source>
        <dbReference type="Proteomes" id="UP001149140"/>
    </source>
</evidence>
<protein>
    <recommendedName>
        <fullName evidence="3">DUF2283 domain-containing protein</fullName>
    </recommendedName>
</protein>
<comment type="caution">
    <text evidence="1">The sequence shown here is derived from an EMBL/GenBank/DDBJ whole genome shotgun (WGS) entry which is preliminary data.</text>
</comment>